<dbReference type="AlphaFoldDB" id="A0A1V3NM93"/>
<name>A0A1V3NM93_9GAMM</name>
<dbReference type="Proteomes" id="UP000189462">
    <property type="component" value="Unassembled WGS sequence"/>
</dbReference>
<protein>
    <submittedName>
        <fullName evidence="4">Cytochrome C</fullName>
    </submittedName>
</protein>
<dbReference type="GO" id="GO:0016491">
    <property type="term" value="F:oxidoreductase activity"/>
    <property type="evidence" value="ECO:0007669"/>
    <property type="project" value="TreeGrafter"/>
</dbReference>
<evidence type="ECO:0000256" key="3">
    <source>
        <dbReference type="SAM" id="SignalP"/>
    </source>
</evidence>
<keyword evidence="5" id="KW-1185">Reference proteome</keyword>
<organism evidence="4 5">
    <name type="scientific">Thioalkalivibrio denitrificans</name>
    <dbReference type="NCBI Taxonomy" id="108003"/>
    <lineage>
        <taxon>Bacteria</taxon>
        <taxon>Pseudomonadati</taxon>
        <taxon>Pseudomonadota</taxon>
        <taxon>Gammaproteobacteria</taxon>
        <taxon>Chromatiales</taxon>
        <taxon>Ectothiorhodospiraceae</taxon>
        <taxon>Thioalkalivibrio</taxon>
    </lineage>
</organism>
<dbReference type="PANTHER" id="PTHR35038:SF5">
    <property type="entry name" value="CYTOCHROME C-TYPE PROTEIN NRFB"/>
    <property type="match status" value="1"/>
</dbReference>
<dbReference type="InterPro" id="IPR036280">
    <property type="entry name" value="Multihaem_cyt_sf"/>
</dbReference>
<reference evidence="4 5" key="1">
    <citation type="submission" date="2017-02" db="EMBL/GenBank/DDBJ databases">
        <title>Genomic diversity within the haloalkaliphilic genus Thioalkalivibrio.</title>
        <authorList>
            <person name="Ahn A.-C."/>
            <person name="Meier-Kolthoff J."/>
            <person name="Overmars L."/>
            <person name="Richter M."/>
            <person name="Woyke T."/>
            <person name="Sorokin D.Y."/>
            <person name="Muyzer G."/>
        </authorList>
    </citation>
    <scope>NUCLEOTIDE SEQUENCE [LARGE SCALE GENOMIC DNA]</scope>
    <source>
        <strain evidence="4 5">ALJD</strain>
    </source>
</reference>
<proteinExistence type="predicted"/>
<dbReference type="Pfam" id="PF11783">
    <property type="entry name" value="Cytochrome_cB"/>
    <property type="match status" value="1"/>
</dbReference>
<dbReference type="SUPFAM" id="SSF48695">
    <property type="entry name" value="Multiheme cytochromes"/>
    <property type="match status" value="1"/>
</dbReference>
<dbReference type="PIRSF" id="PIRSF039014">
    <property type="entry name" value="OTR_cyc"/>
    <property type="match status" value="1"/>
</dbReference>
<dbReference type="Gene3D" id="1.10.1130.10">
    <property type="entry name" value="Flavocytochrome C3, Chain A"/>
    <property type="match status" value="1"/>
</dbReference>
<gene>
    <name evidence="4" type="ORF">B1C78_05350</name>
</gene>
<feature type="signal peptide" evidence="3">
    <location>
        <begin position="1"/>
        <end position="22"/>
    </location>
</feature>
<dbReference type="InterPro" id="IPR051829">
    <property type="entry name" value="Multiheme_Cytochr_ET"/>
</dbReference>
<keyword evidence="2" id="KW-0812">Transmembrane</keyword>
<feature type="chain" id="PRO_5012753528" evidence="3">
    <location>
        <begin position="23"/>
        <end position="525"/>
    </location>
</feature>
<keyword evidence="2" id="KW-0472">Membrane</keyword>
<evidence type="ECO:0000256" key="2">
    <source>
        <dbReference type="SAM" id="Phobius"/>
    </source>
</evidence>
<sequence length="525" mass="57859">MGCVPVLAALLLSLVLAPPTEATTVDHSKLDELQGPFERGEDVTRACLRCHTEAATQVMATPHWTWEYEDPLSEGRLGKKTMINGFCIGLQSNEAFCTSCHVGYGWEDDTFDFADQSRVDCLACHNTGGYSKLSGMAGHPPYERIEWPAGSGRYLEPVDLASVAQRVALPSRETCGSCHFYGGGGDGVKHGDLDSSLVDPPKSLDVHMASDGLNFRCIECHVTENHVVPGSRLDITAADPHGPIMRGRDEDRNPATCQACHGDRPHSQGPMHAQRLNDHARTLACQSCHIPTYARGGVATKMRWDWSTAGRLDDDGRPFLRHDDKGRVIYDSRKGDYTLGENVVPAYVWFDGRVRYLQPDAVIDPEGPVRINEYLGRPGAENARIWPVKRYEGRQPYDTVHRTLLVPNVAVHAETAFWLNFEWPAALRAGMEASGRPYSGEFDFVDTLMLWPITHMVAPAEQALQCADCHTVGGRLEGVPGIWMPGRDRNRLLDLFGFGLAGLMLLGVVIHGGLRVGSRRRLGGR</sequence>
<comment type="caution">
    <text evidence="4">The sequence shown here is derived from an EMBL/GenBank/DDBJ whole genome shotgun (WGS) entry which is preliminary data.</text>
</comment>
<dbReference type="InterPro" id="IPR024673">
    <property type="entry name" value="Octahem_Cyt_c"/>
</dbReference>
<evidence type="ECO:0000313" key="5">
    <source>
        <dbReference type="Proteomes" id="UP000189462"/>
    </source>
</evidence>
<dbReference type="NCBIfam" id="TIGR04315">
    <property type="entry name" value="octaheme_Shew"/>
    <property type="match status" value="1"/>
</dbReference>
<keyword evidence="1 3" id="KW-0732">Signal</keyword>
<accession>A0A1V3NM93</accession>
<dbReference type="OrthoDB" id="9788513at2"/>
<keyword evidence="2" id="KW-1133">Transmembrane helix</keyword>
<dbReference type="PANTHER" id="PTHR35038">
    <property type="entry name" value="DISSIMILATORY SULFITE REDUCTASE SIRA"/>
    <property type="match status" value="1"/>
</dbReference>
<feature type="transmembrane region" description="Helical" evidence="2">
    <location>
        <begin position="495"/>
        <end position="516"/>
    </location>
</feature>
<dbReference type="EMBL" id="MVBK01000030">
    <property type="protein sequence ID" value="OOG26185.1"/>
    <property type="molecule type" value="Genomic_DNA"/>
</dbReference>
<evidence type="ECO:0000313" key="4">
    <source>
        <dbReference type="EMBL" id="OOG26185.1"/>
    </source>
</evidence>
<evidence type="ECO:0000256" key="1">
    <source>
        <dbReference type="ARBA" id="ARBA00022729"/>
    </source>
</evidence>
<dbReference type="STRING" id="108003.B1C78_05350"/>